<proteinExistence type="predicted"/>
<accession>A0A172WGD8</accession>
<dbReference type="Proteomes" id="UP000076969">
    <property type="component" value="Chromosome"/>
</dbReference>
<evidence type="ECO:0000313" key="1">
    <source>
        <dbReference type="EMBL" id="ANF22490.1"/>
    </source>
</evidence>
<gene>
    <name evidence="1" type="ORF">A7C91_04355</name>
</gene>
<keyword evidence="2" id="KW-1185">Reference proteome</keyword>
<dbReference type="RefSeq" id="WP_068665241.1">
    <property type="nucleotide sequence ID" value="NZ_CP015520.1"/>
</dbReference>
<name>A0A172WGD8_9EURY</name>
<reference evidence="2" key="1">
    <citation type="journal article" date="2016" name="Syst. Appl. Microbiol.">
        <title>Thermococcus piezophilus sp. nov., a novel hyperthermophilic and piezophilic archaeon with a broad pressure range for growth, isolated from a deepest hydrothermal vent at the Mid-Cayman Rise.</title>
        <authorList>
            <person name="Dalmasso C."/>
            <person name="Oger P."/>
            <person name="Selva G."/>
            <person name="Courtine D."/>
            <person name="L'Haridon S."/>
            <person name="Garlaschelli A."/>
            <person name="Roussel E."/>
            <person name="Miyazaki J."/>
            <person name="Reveillaud J."/>
            <person name="Jebbar M."/>
            <person name="Takai K."/>
            <person name="Maignien L."/>
            <person name="Alain K."/>
        </authorList>
    </citation>
    <scope>NUCLEOTIDE SEQUENCE [LARGE SCALE GENOMIC DNA]</scope>
    <source>
        <strain evidence="2">CDGS</strain>
    </source>
</reference>
<dbReference type="GeneID" id="28495399"/>
<dbReference type="KEGG" id="tpie:A7C91_04355"/>
<evidence type="ECO:0000313" key="2">
    <source>
        <dbReference type="Proteomes" id="UP000076969"/>
    </source>
</evidence>
<protein>
    <submittedName>
        <fullName evidence="1">Uncharacterized protein</fullName>
    </submittedName>
</protein>
<dbReference type="STRING" id="1712654.A7C91_04355"/>
<dbReference type="AlphaFoldDB" id="A0A172WGD8"/>
<organism evidence="1 2">
    <name type="scientific">Thermococcus piezophilus</name>
    <dbReference type="NCBI Taxonomy" id="1712654"/>
    <lineage>
        <taxon>Archaea</taxon>
        <taxon>Methanobacteriati</taxon>
        <taxon>Methanobacteriota</taxon>
        <taxon>Thermococci</taxon>
        <taxon>Thermococcales</taxon>
        <taxon>Thermococcaceae</taxon>
        <taxon>Thermococcus</taxon>
    </lineage>
</organism>
<dbReference type="EMBL" id="CP015520">
    <property type="protein sequence ID" value="ANF22490.1"/>
    <property type="molecule type" value="Genomic_DNA"/>
</dbReference>
<dbReference type="OrthoDB" id="102238at2157"/>
<sequence length="133" mass="13922">MRRNNKKRLIPLTLALVLALVGAALAVPSITVNVQELGQGSKTITSTVTTANVTWNLNPNNPDYVVSATVTITTDPGAGTLYVKLYSGTTLVAWGQVTLDGSGTYTVPFTNGASADGVPLSSFDTVYVVYQGQ</sequence>